<sequence>METLTGNDEDNGLEEIEEYLQICMPFSSPGVTTFAYQQALQNRIPDGKLRANGEYDARWYKPTFIHDCLMLPGSSANLLGKIDSVELTHRMTPALLPGFRAHVHADTLQPCLLQSTNARDYVQGMVVFGLGAQSRKLIYNHYQANGRRVKVEVEIDVSVAIPPTDRNFERERWRLRRRKVWAHAWLWSNAGSGDAMSRTQAPRWSIDDYLGRNLEPRQAPLVVENWSDVDLDVSEGQNAESRLAEREVLYCGAGNIDYISAAGFTGW</sequence>
<evidence type="ECO:0000313" key="1">
    <source>
        <dbReference type="EMBL" id="TKA52885.1"/>
    </source>
</evidence>
<dbReference type="EMBL" id="NAJQ01001787">
    <property type="protein sequence ID" value="TKA52885.1"/>
    <property type="molecule type" value="Genomic_DNA"/>
</dbReference>
<keyword evidence="2" id="KW-1185">Reference proteome</keyword>
<name>A0A4U0VVQ7_9PEZI</name>
<accession>A0A4U0VVQ7</accession>
<evidence type="ECO:0000313" key="2">
    <source>
        <dbReference type="Proteomes" id="UP000309340"/>
    </source>
</evidence>
<dbReference type="Proteomes" id="UP000309340">
    <property type="component" value="Unassembled WGS sequence"/>
</dbReference>
<organism evidence="1 2">
    <name type="scientific">Friedmanniomyces simplex</name>
    <dbReference type="NCBI Taxonomy" id="329884"/>
    <lineage>
        <taxon>Eukaryota</taxon>
        <taxon>Fungi</taxon>
        <taxon>Dikarya</taxon>
        <taxon>Ascomycota</taxon>
        <taxon>Pezizomycotina</taxon>
        <taxon>Dothideomycetes</taxon>
        <taxon>Dothideomycetidae</taxon>
        <taxon>Mycosphaerellales</taxon>
        <taxon>Teratosphaeriaceae</taxon>
        <taxon>Friedmanniomyces</taxon>
    </lineage>
</organism>
<dbReference type="OrthoDB" id="1044435at2759"/>
<reference evidence="1 2" key="1">
    <citation type="submission" date="2017-03" db="EMBL/GenBank/DDBJ databases">
        <title>Genomes of endolithic fungi from Antarctica.</title>
        <authorList>
            <person name="Coleine C."/>
            <person name="Masonjones S."/>
            <person name="Stajich J.E."/>
        </authorList>
    </citation>
    <scope>NUCLEOTIDE SEQUENCE [LARGE SCALE GENOMIC DNA]</scope>
    <source>
        <strain evidence="1 2">CCFEE 5184</strain>
    </source>
</reference>
<dbReference type="AlphaFoldDB" id="A0A4U0VVQ7"/>
<proteinExistence type="predicted"/>
<comment type="caution">
    <text evidence="1">The sequence shown here is derived from an EMBL/GenBank/DDBJ whole genome shotgun (WGS) entry which is preliminary data.</text>
</comment>
<protein>
    <submittedName>
        <fullName evidence="1">Uncharacterized protein</fullName>
    </submittedName>
</protein>
<gene>
    <name evidence="1" type="ORF">B0A55_12440</name>
</gene>